<evidence type="ECO:0000313" key="8">
    <source>
        <dbReference type="EMBL" id="TET28584.1"/>
    </source>
</evidence>
<dbReference type="Proteomes" id="UP000316517">
    <property type="component" value="Unassembled WGS sequence"/>
</dbReference>
<comment type="function">
    <text evidence="6">Catalyzes the last two sequential reactions in the de novo biosynthetic pathway for UDP-N-acetylglucosamine (UDP-GlcNAc). The C-terminal domain catalyzes the transfer of acetyl group from acetyl coenzyme A to glucosamine-1-phosphate (GlcN-1-P) to produce N-acetylglucosamine-1-phosphate (GlcNAc-1-P), which is converted into UDP-GlcNAc by the transfer of uridine 5-monophosphate (from uridine 5-triphosphate), a reaction catalyzed by the N-terminal domain.</text>
</comment>
<evidence type="ECO:0000256" key="1">
    <source>
        <dbReference type="ARBA" id="ARBA00022679"/>
    </source>
</evidence>
<evidence type="ECO:0000256" key="5">
    <source>
        <dbReference type="ARBA" id="ARBA00048493"/>
    </source>
</evidence>
<dbReference type="InterPro" id="IPR029044">
    <property type="entry name" value="Nucleotide-diphossugar_trans"/>
</dbReference>
<evidence type="ECO:0000256" key="4">
    <source>
        <dbReference type="ARBA" id="ARBA00048247"/>
    </source>
</evidence>
<reference evidence="8 9" key="1">
    <citation type="submission" date="2019-03" db="EMBL/GenBank/DDBJ databases">
        <title>Metabolic potential of uncultured bacteria and archaea associated with petroleum seepage in deep-sea sediments.</title>
        <authorList>
            <person name="Dong X."/>
            <person name="Hubert C."/>
        </authorList>
    </citation>
    <scope>NUCLEOTIDE SEQUENCE [LARGE SCALE GENOMIC DNA]</scope>
    <source>
        <strain evidence="8">E44_bin3</strain>
    </source>
</reference>
<dbReference type="Pfam" id="PF00483">
    <property type="entry name" value="NTP_transferase"/>
    <property type="match status" value="1"/>
</dbReference>
<dbReference type="PANTHER" id="PTHR43584:SF3">
    <property type="entry name" value="BIFUNCTIONAL PROTEIN GLMU"/>
    <property type="match status" value="1"/>
</dbReference>
<keyword evidence="2" id="KW-0548">Nucleotidyltransferase</keyword>
<evidence type="ECO:0000256" key="6">
    <source>
        <dbReference type="ARBA" id="ARBA00049628"/>
    </source>
</evidence>
<dbReference type="AlphaFoldDB" id="A0A523TE22"/>
<evidence type="ECO:0000313" key="9">
    <source>
        <dbReference type="Proteomes" id="UP000316517"/>
    </source>
</evidence>
<name>A0A523TE22_UNCAE</name>
<evidence type="ECO:0000259" key="7">
    <source>
        <dbReference type="Pfam" id="PF00483"/>
    </source>
</evidence>
<dbReference type="InterPro" id="IPR005835">
    <property type="entry name" value="NTP_transferase_dom"/>
</dbReference>
<protein>
    <recommendedName>
        <fullName evidence="7">Nucleotidyl transferase domain-containing protein</fullName>
    </recommendedName>
</protein>
<dbReference type="Gene3D" id="3.90.550.10">
    <property type="entry name" value="Spore Coat Polysaccharide Biosynthesis Protein SpsA, Chain A"/>
    <property type="match status" value="1"/>
</dbReference>
<dbReference type="GO" id="GO:0019134">
    <property type="term" value="F:glucosamine-1-phosphate N-acetyltransferase activity"/>
    <property type="evidence" value="ECO:0007669"/>
    <property type="project" value="UniProtKB-EC"/>
</dbReference>
<sequence>MGIFIKVSFKMDGRKASSVESKEGKMKDVCAVVLAAGKGTRMRSGLIKLAHPLSSEPLVKFAVNACVDSGVGRIVVVVGYQADKIKSILGEKFEYVYQERRLGTGDAVRRATSLLGDFQGELIVLPGDAPFIKPSTLVELVHRQRETKSAATVLTGLLPRPSHYGRIIRDGYDQIKRIVESRNAGPEELKIREVNSGVYCFDTQKLLPLLPILMRDTKAGEYYLTDVIALLHEHGFRVEAMKVSDPTAILGVNTPQELKRAWKVLEKREKQKIRK</sequence>
<evidence type="ECO:0000256" key="2">
    <source>
        <dbReference type="ARBA" id="ARBA00022695"/>
    </source>
</evidence>
<dbReference type="EMBL" id="SOJT01000129">
    <property type="protein sequence ID" value="TET28584.1"/>
    <property type="molecule type" value="Genomic_DNA"/>
</dbReference>
<dbReference type="SUPFAM" id="SSF53448">
    <property type="entry name" value="Nucleotide-diphospho-sugar transferases"/>
    <property type="match status" value="1"/>
</dbReference>
<dbReference type="CDD" id="cd02540">
    <property type="entry name" value="GT2_GlmU_N_bac"/>
    <property type="match status" value="1"/>
</dbReference>
<dbReference type="GO" id="GO:0003977">
    <property type="term" value="F:UDP-N-acetylglucosamine diphosphorylase activity"/>
    <property type="evidence" value="ECO:0007669"/>
    <property type="project" value="UniProtKB-EC"/>
</dbReference>
<comment type="catalytic activity">
    <reaction evidence="5">
        <text>N-acetyl-alpha-D-glucosamine 1-phosphate + UTP + H(+) = UDP-N-acetyl-alpha-D-glucosamine + diphosphate</text>
        <dbReference type="Rhea" id="RHEA:13509"/>
        <dbReference type="ChEBI" id="CHEBI:15378"/>
        <dbReference type="ChEBI" id="CHEBI:33019"/>
        <dbReference type="ChEBI" id="CHEBI:46398"/>
        <dbReference type="ChEBI" id="CHEBI:57705"/>
        <dbReference type="ChEBI" id="CHEBI:57776"/>
        <dbReference type="EC" id="2.7.7.23"/>
    </reaction>
</comment>
<organism evidence="8 9">
    <name type="scientific">Aerophobetes bacterium</name>
    <dbReference type="NCBI Taxonomy" id="2030807"/>
    <lineage>
        <taxon>Bacteria</taxon>
        <taxon>Candidatus Aerophobota</taxon>
    </lineage>
</organism>
<gene>
    <name evidence="8" type="ORF">E3J68_02930</name>
</gene>
<comment type="catalytic activity">
    <reaction evidence="4">
        <text>alpha-D-glucosamine 1-phosphate + acetyl-CoA = N-acetyl-alpha-D-glucosamine 1-phosphate + CoA + H(+)</text>
        <dbReference type="Rhea" id="RHEA:13725"/>
        <dbReference type="ChEBI" id="CHEBI:15378"/>
        <dbReference type="ChEBI" id="CHEBI:57287"/>
        <dbReference type="ChEBI" id="CHEBI:57288"/>
        <dbReference type="ChEBI" id="CHEBI:57776"/>
        <dbReference type="ChEBI" id="CHEBI:58516"/>
        <dbReference type="EC" id="2.3.1.157"/>
    </reaction>
</comment>
<dbReference type="InterPro" id="IPR050065">
    <property type="entry name" value="GlmU-like"/>
</dbReference>
<proteinExistence type="predicted"/>
<keyword evidence="1" id="KW-0808">Transferase</keyword>
<comment type="caution">
    <text evidence="8">The sequence shown here is derived from an EMBL/GenBank/DDBJ whole genome shotgun (WGS) entry which is preliminary data.</text>
</comment>
<dbReference type="PANTHER" id="PTHR43584">
    <property type="entry name" value="NUCLEOTIDYL TRANSFERASE"/>
    <property type="match status" value="1"/>
</dbReference>
<accession>A0A523TE22</accession>
<evidence type="ECO:0000256" key="3">
    <source>
        <dbReference type="ARBA" id="ARBA00023315"/>
    </source>
</evidence>
<feature type="domain" description="Nucleotidyl transferase" evidence="7">
    <location>
        <begin position="31"/>
        <end position="240"/>
    </location>
</feature>
<keyword evidence="3" id="KW-0012">Acyltransferase</keyword>